<keyword evidence="1" id="KW-0805">Transcription regulation</keyword>
<proteinExistence type="predicted"/>
<accession>A0ABW4G6X4</accession>
<dbReference type="SMART" id="SM01043">
    <property type="entry name" value="BTAD"/>
    <property type="match status" value="1"/>
</dbReference>
<dbReference type="Pfam" id="PF03704">
    <property type="entry name" value="BTAD"/>
    <property type="match status" value="1"/>
</dbReference>
<evidence type="ECO:0000313" key="7">
    <source>
        <dbReference type="Proteomes" id="UP001597097"/>
    </source>
</evidence>
<dbReference type="SMART" id="SM00862">
    <property type="entry name" value="Trans_reg_C"/>
    <property type="match status" value="1"/>
</dbReference>
<evidence type="ECO:0000259" key="5">
    <source>
        <dbReference type="PROSITE" id="PS51755"/>
    </source>
</evidence>
<sequence length="550" mass="59590">MEFRLLGAVEIHSARGEVFRLRRRQERLALAVLLLEPQRVVTAERLIELLWDQAPPATARSTLQTLMSRIRTTLRSAMGGDTGEPVRLLALGGGYRLQLQPESVDMHRFGMLIDGARAIKDPNVRAARLAEALALWQGPALADAATGSMRERLCGSLEEARFAAITDWIDAELAAGRHGELVGELSRLIDEHPLRERLHGQLMIALYRCGRRADALEAYQRARRLVAELGLEPGPQLRELEASIIADTARTGAAIDQQTARTAEPMVPVQLPPGVADFVGRTSHLRRLDALLGPEARATATVLAVITGTAGVGKTSLAVHWARRVSERFPDGQLFVDMRGFHTGPPMSPVEALALSLGALGVAAERIPISVEGQTALYRSILAGRRVLVVLDNVADADQVRPLLPGDPGCLMLVTSRDRLSGLVALDGAHRLKLDVLPAADAVDVLAHAAGADRIGVDRDSAVELANLCGHLPLALRIAGARLADRPHLGIRRHVEEFAKQEAQAVYPRPHVHRRATIGLFDVAWSTVGNVAAGCGRGQPAHVHRGWRRR</sequence>
<evidence type="ECO:0000256" key="1">
    <source>
        <dbReference type="ARBA" id="ARBA00023015"/>
    </source>
</evidence>
<comment type="caution">
    <text evidence="6">The sequence shown here is derived from an EMBL/GenBank/DDBJ whole genome shotgun (WGS) entry which is preliminary data.</text>
</comment>
<keyword evidence="3" id="KW-0804">Transcription</keyword>
<dbReference type="PROSITE" id="PS51755">
    <property type="entry name" value="OMPR_PHOB"/>
    <property type="match status" value="1"/>
</dbReference>
<dbReference type="PANTHER" id="PTHR35807">
    <property type="entry name" value="TRANSCRIPTIONAL REGULATOR REDD-RELATED"/>
    <property type="match status" value="1"/>
</dbReference>
<reference evidence="7" key="1">
    <citation type="journal article" date="2019" name="Int. J. Syst. Evol. Microbiol.">
        <title>The Global Catalogue of Microorganisms (GCM) 10K type strain sequencing project: providing services to taxonomists for standard genome sequencing and annotation.</title>
        <authorList>
            <consortium name="The Broad Institute Genomics Platform"/>
            <consortium name="The Broad Institute Genome Sequencing Center for Infectious Disease"/>
            <person name="Wu L."/>
            <person name="Ma J."/>
        </authorList>
    </citation>
    <scope>NUCLEOTIDE SEQUENCE [LARGE SCALE GENOMIC DNA]</scope>
    <source>
        <strain evidence="7">CGMCC 1.15399</strain>
    </source>
</reference>
<evidence type="ECO:0000256" key="3">
    <source>
        <dbReference type="ARBA" id="ARBA00023163"/>
    </source>
</evidence>
<evidence type="ECO:0000256" key="4">
    <source>
        <dbReference type="PROSITE-ProRule" id="PRU01091"/>
    </source>
</evidence>
<dbReference type="InterPro" id="IPR051677">
    <property type="entry name" value="AfsR-DnrI-RedD_regulator"/>
</dbReference>
<evidence type="ECO:0000256" key="2">
    <source>
        <dbReference type="ARBA" id="ARBA00023125"/>
    </source>
</evidence>
<dbReference type="EMBL" id="JBHUCM010000013">
    <property type="protein sequence ID" value="MFD1538278.1"/>
    <property type="molecule type" value="Genomic_DNA"/>
</dbReference>
<dbReference type="RefSeq" id="WP_219533285.1">
    <property type="nucleotide sequence ID" value="NZ_JAHKRM010000017.1"/>
</dbReference>
<dbReference type="InterPro" id="IPR001867">
    <property type="entry name" value="OmpR/PhoB-type_DNA-bd"/>
</dbReference>
<dbReference type="InterPro" id="IPR005158">
    <property type="entry name" value="BTAD"/>
</dbReference>
<protein>
    <submittedName>
        <fullName evidence="6">BTAD domain-containing putative transcriptional regulator</fullName>
    </submittedName>
</protein>
<name>A0ABW4G6X4_9ACTN</name>
<dbReference type="Pfam" id="PF00486">
    <property type="entry name" value="Trans_reg_C"/>
    <property type="match status" value="1"/>
</dbReference>
<feature type="domain" description="OmpR/PhoB-type" evidence="5">
    <location>
        <begin position="1"/>
        <end position="99"/>
    </location>
</feature>
<organism evidence="6 7">
    <name type="scientific">Nonomuraea guangzhouensis</name>
    <dbReference type="NCBI Taxonomy" id="1291555"/>
    <lineage>
        <taxon>Bacteria</taxon>
        <taxon>Bacillati</taxon>
        <taxon>Actinomycetota</taxon>
        <taxon>Actinomycetes</taxon>
        <taxon>Streptosporangiales</taxon>
        <taxon>Streptosporangiaceae</taxon>
        <taxon>Nonomuraea</taxon>
    </lineage>
</organism>
<dbReference type="CDD" id="cd15831">
    <property type="entry name" value="BTAD"/>
    <property type="match status" value="1"/>
</dbReference>
<feature type="DNA-binding region" description="OmpR/PhoB-type" evidence="4">
    <location>
        <begin position="1"/>
        <end position="99"/>
    </location>
</feature>
<evidence type="ECO:0000313" key="6">
    <source>
        <dbReference type="EMBL" id="MFD1538278.1"/>
    </source>
</evidence>
<keyword evidence="7" id="KW-1185">Reference proteome</keyword>
<dbReference type="Proteomes" id="UP001597097">
    <property type="component" value="Unassembled WGS sequence"/>
</dbReference>
<dbReference type="PANTHER" id="PTHR35807:SF1">
    <property type="entry name" value="TRANSCRIPTIONAL REGULATOR REDD"/>
    <property type="match status" value="1"/>
</dbReference>
<gene>
    <name evidence="6" type="ORF">ACFSJ0_14590</name>
</gene>
<keyword evidence="2 4" id="KW-0238">DNA-binding</keyword>